<accession>A0A1B6NT10</accession>
<protein>
    <submittedName>
        <fullName evidence="1">Uncharacterized protein</fullName>
    </submittedName>
</protein>
<gene>
    <name evidence="1" type="ORF">MGSAQ_002053</name>
</gene>
<dbReference type="AlphaFoldDB" id="A0A1B6NT10"/>
<proteinExistence type="predicted"/>
<name>A0A1B6NT10_9ZZZZ</name>
<comment type="caution">
    <text evidence="1">The sequence shown here is derived from an EMBL/GenBank/DDBJ whole genome shotgun (WGS) entry which is preliminary data.</text>
</comment>
<organism evidence="1">
    <name type="scientific">marine sediment metagenome</name>
    <dbReference type="NCBI Taxonomy" id="412755"/>
    <lineage>
        <taxon>unclassified sequences</taxon>
        <taxon>metagenomes</taxon>
        <taxon>ecological metagenomes</taxon>
    </lineage>
</organism>
<evidence type="ECO:0000313" key="1">
    <source>
        <dbReference type="EMBL" id="KTF06451.1"/>
    </source>
</evidence>
<dbReference type="EMBL" id="AYSL01001142">
    <property type="protein sequence ID" value="KTF06451.1"/>
    <property type="molecule type" value="Genomic_DNA"/>
</dbReference>
<reference evidence="1" key="1">
    <citation type="submission" date="2013-11" db="EMBL/GenBank/DDBJ databases">
        <title>Microbial diversity, functional groups and degradation webs in Northern and Southern Mediterranean and Red Sea marine crude oil polluted sites.</title>
        <authorList>
            <person name="Daffonchio D."/>
            <person name="Mapelli F."/>
            <person name="Ferrer M."/>
            <person name="Richter M."/>
            <person name="Cherif A."/>
            <person name="Malkawi H.I."/>
            <person name="Yakimov M.M."/>
            <person name="Abdel-Fattah Y.R."/>
            <person name="Blaghen M."/>
            <person name="Golyshin P.N."/>
            <person name="Kalogerakis N."/>
            <person name="Boon N."/>
            <person name="Magagnini M."/>
            <person name="Fava F."/>
        </authorList>
    </citation>
    <scope>NUCLEOTIDE SEQUENCE</scope>
</reference>
<sequence>MLLTITVSVSKYVLCLRATPFSAPFWFKPVARMSAKR</sequence>